<evidence type="ECO:0000313" key="3">
    <source>
        <dbReference type="Proteomes" id="UP001215598"/>
    </source>
</evidence>
<name>A0AAD7INS7_9AGAR</name>
<evidence type="ECO:0000313" key="2">
    <source>
        <dbReference type="EMBL" id="KAJ7746970.1"/>
    </source>
</evidence>
<dbReference type="AlphaFoldDB" id="A0AAD7INS7"/>
<feature type="region of interest" description="Disordered" evidence="1">
    <location>
        <begin position="173"/>
        <end position="202"/>
    </location>
</feature>
<keyword evidence="3" id="KW-1185">Reference proteome</keyword>
<proteinExistence type="predicted"/>
<feature type="compositionally biased region" description="Low complexity" evidence="1">
    <location>
        <begin position="233"/>
        <end position="263"/>
    </location>
</feature>
<organism evidence="2 3">
    <name type="scientific">Mycena metata</name>
    <dbReference type="NCBI Taxonomy" id="1033252"/>
    <lineage>
        <taxon>Eukaryota</taxon>
        <taxon>Fungi</taxon>
        <taxon>Dikarya</taxon>
        <taxon>Basidiomycota</taxon>
        <taxon>Agaricomycotina</taxon>
        <taxon>Agaricomycetes</taxon>
        <taxon>Agaricomycetidae</taxon>
        <taxon>Agaricales</taxon>
        <taxon>Marasmiineae</taxon>
        <taxon>Mycenaceae</taxon>
        <taxon>Mycena</taxon>
    </lineage>
</organism>
<protein>
    <submittedName>
        <fullName evidence="2">Uncharacterized protein</fullName>
    </submittedName>
</protein>
<accession>A0AAD7INS7</accession>
<comment type="caution">
    <text evidence="2">The sequence shown here is derived from an EMBL/GenBank/DDBJ whole genome shotgun (WGS) entry which is preliminary data.</text>
</comment>
<sequence length="276" mass="29480">MANTSSDAHLASIPQKVRTAVARRLKSRAIKALHPLPSVTVSDWDTHTVDPVKREALLHVGRGVYETSLTAVVHAKVQAATLLPADIEPSEILTDALRTPATISTIARNARHACTDACSLASGDDEEVTAAFFLLIGVVLVTRKYGRRVLRTWLDYAVGEVVDGGVKAMVTAEKRNEKKRGASQAEESRPSKRVKQTPRSRPFVDVTNVAASVLYNWHNRAVVSRGHERDEVSGSTAGPAAPTTAPPTASLAASTTTPATSTPVKGGRQFPIVITP</sequence>
<dbReference type="EMBL" id="JARKIB010000078">
    <property type="protein sequence ID" value="KAJ7746970.1"/>
    <property type="molecule type" value="Genomic_DNA"/>
</dbReference>
<gene>
    <name evidence="2" type="ORF">B0H16DRAFT_1726161</name>
</gene>
<feature type="region of interest" description="Disordered" evidence="1">
    <location>
        <begin position="226"/>
        <end position="276"/>
    </location>
</feature>
<reference evidence="2" key="1">
    <citation type="submission" date="2023-03" db="EMBL/GenBank/DDBJ databases">
        <title>Massive genome expansion in bonnet fungi (Mycena s.s.) driven by repeated elements and novel gene families across ecological guilds.</title>
        <authorList>
            <consortium name="Lawrence Berkeley National Laboratory"/>
            <person name="Harder C.B."/>
            <person name="Miyauchi S."/>
            <person name="Viragh M."/>
            <person name="Kuo A."/>
            <person name="Thoen E."/>
            <person name="Andreopoulos B."/>
            <person name="Lu D."/>
            <person name="Skrede I."/>
            <person name="Drula E."/>
            <person name="Henrissat B."/>
            <person name="Morin E."/>
            <person name="Kohler A."/>
            <person name="Barry K."/>
            <person name="LaButti K."/>
            <person name="Morin E."/>
            <person name="Salamov A."/>
            <person name="Lipzen A."/>
            <person name="Mereny Z."/>
            <person name="Hegedus B."/>
            <person name="Baldrian P."/>
            <person name="Stursova M."/>
            <person name="Weitz H."/>
            <person name="Taylor A."/>
            <person name="Grigoriev I.V."/>
            <person name="Nagy L.G."/>
            <person name="Martin F."/>
            <person name="Kauserud H."/>
        </authorList>
    </citation>
    <scope>NUCLEOTIDE SEQUENCE</scope>
    <source>
        <strain evidence="2">CBHHK182m</strain>
    </source>
</reference>
<dbReference type="Proteomes" id="UP001215598">
    <property type="component" value="Unassembled WGS sequence"/>
</dbReference>
<feature type="compositionally biased region" description="Basic and acidic residues" evidence="1">
    <location>
        <begin position="173"/>
        <end position="190"/>
    </location>
</feature>
<evidence type="ECO:0000256" key="1">
    <source>
        <dbReference type="SAM" id="MobiDB-lite"/>
    </source>
</evidence>